<dbReference type="AlphaFoldDB" id="A0A0A9D7S0"/>
<organism evidence="1">
    <name type="scientific">Arundo donax</name>
    <name type="common">Giant reed</name>
    <name type="synonym">Donax arundinaceus</name>
    <dbReference type="NCBI Taxonomy" id="35708"/>
    <lineage>
        <taxon>Eukaryota</taxon>
        <taxon>Viridiplantae</taxon>
        <taxon>Streptophyta</taxon>
        <taxon>Embryophyta</taxon>
        <taxon>Tracheophyta</taxon>
        <taxon>Spermatophyta</taxon>
        <taxon>Magnoliopsida</taxon>
        <taxon>Liliopsida</taxon>
        <taxon>Poales</taxon>
        <taxon>Poaceae</taxon>
        <taxon>PACMAD clade</taxon>
        <taxon>Arundinoideae</taxon>
        <taxon>Arundineae</taxon>
        <taxon>Arundo</taxon>
    </lineage>
</organism>
<reference evidence="1" key="1">
    <citation type="submission" date="2014-09" db="EMBL/GenBank/DDBJ databases">
        <authorList>
            <person name="Magalhaes I.L.F."/>
            <person name="Oliveira U."/>
            <person name="Santos F.R."/>
            <person name="Vidigal T.H.D.A."/>
            <person name="Brescovit A.D."/>
            <person name="Santos A.J."/>
        </authorList>
    </citation>
    <scope>NUCLEOTIDE SEQUENCE</scope>
    <source>
        <tissue evidence="1">Shoot tissue taken approximately 20 cm above the soil surface</tissue>
    </source>
</reference>
<dbReference type="EMBL" id="GBRH01216195">
    <property type="protein sequence ID" value="JAD81700.1"/>
    <property type="molecule type" value="Transcribed_RNA"/>
</dbReference>
<name>A0A0A9D7S0_ARUDO</name>
<reference evidence="1" key="2">
    <citation type="journal article" date="2015" name="Data Brief">
        <title>Shoot transcriptome of the giant reed, Arundo donax.</title>
        <authorList>
            <person name="Barrero R.A."/>
            <person name="Guerrero F.D."/>
            <person name="Moolhuijzen P."/>
            <person name="Goolsby J.A."/>
            <person name="Tidwell J."/>
            <person name="Bellgard S.E."/>
            <person name="Bellgard M.I."/>
        </authorList>
    </citation>
    <scope>NUCLEOTIDE SEQUENCE</scope>
    <source>
        <tissue evidence="1">Shoot tissue taken approximately 20 cm above the soil surface</tissue>
    </source>
</reference>
<evidence type="ECO:0000313" key="1">
    <source>
        <dbReference type="EMBL" id="JAD81700.1"/>
    </source>
</evidence>
<accession>A0A0A9D7S0</accession>
<proteinExistence type="predicted"/>
<protein>
    <submittedName>
        <fullName evidence="1">Uncharacterized protein</fullName>
    </submittedName>
</protein>
<sequence>MDRKFSVIHHQRLPNKLQNSIRYLWHCIAAKAILFFIKPICRSPCLK</sequence>